<evidence type="ECO:0000256" key="5">
    <source>
        <dbReference type="HAMAP-Rule" id="MF_02126"/>
    </source>
</evidence>
<dbReference type="Pfam" id="PF05175">
    <property type="entry name" value="MTS"/>
    <property type="match status" value="1"/>
</dbReference>
<reference evidence="8 9" key="1">
    <citation type="submission" date="2019-05" db="EMBL/GenBank/DDBJ databases">
        <title>Roseovarius bejariae sp. nov., a moderately halophylic bacterium isolated from a saline soil in Rambla Salada (Murcia).</title>
        <authorList>
            <person name="Castro D.J."/>
            <person name="Gomez-Altuve A."/>
            <person name="Reina J.C."/>
            <person name="Rodriguez M."/>
            <person name="Sampedro I."/>
            <person name="Llamas I."/>
            <person name="Martinez-Checa F."/>
        </authorList>
    </citation>
    <scope>NUCLEOTIDE SEQUENCE [LARGE SCALE GENOMIC DNA]</scope>
    <source>
        <strain evidence="8 9">A21</strain>
    </source>
</reference>
<keyword evidence="2 5" id="KW-0808">Transferase</keyword>
<dbReference type="Gene3D" id="3.40.50.150">
    <property type="entry name" value="Vaccinia Virus protein VP39"/>
    <property type="match status" value="1"/>
</dbReference>
<feature type="binding site" evidence="5">
    <location>
        <begin position="116"/>
        <end position="120"/>
    </location>
    <ligand>
        <name>S-adenosyl-L-methionine</name>
        <dbReference type="ChEBI" id="CHEBI:59789"/>
    </ligand>
</feature>
<keyword evidence="1 5" id="KW-0489">Methyltransferase</keyword>
<evidence type="ECO:0000259" key="7">
    <source>
        <dbReference type="Pfam" id="PF17827"/>
    </source>
</evidence>
<evidence type="ECO:0000313" key="8">
    <source>
        <dbReference type="EMBL" id="MRU16900.1"/>
    </source>
</evidence>
<dbReference type="InterPro" id="IPR004556">
    <property type="entry name" value="HemK-like"/>
</dbReference>
<feature type="binding site" evidence="5">
    <location>
        <begin position="182"/>
        <end position="185"/>
    </location>
    <ligand>
        <name>substrate</name>
    </ligand>
</feature>
<dbReference type="NCBIfam" id="TIGR03534">
    <property type="entry name" value="RF_mod_PrmC"/>
    <property type="match status" value="1"/>
</dbReference>
<comment type="similarity">
    <text evidence="5">Belongs to the protein N5-glutamine methyltransferase family. PrmC subfamily.</text>
</comment>
<dbReference type="Pfam" id="PF17827">
    <property type="entry name" value="PrmC_N"/>
    <property type="match status" value="1"/>
</dbReference>
<sequence length="280" mass="30191">MILRDVLRAGAEELRTAGVENAMRDARRLMAGALGVDAGRLTLLERDEVTPVVSATFLDAIRQRCEGVPVSHLLGWREFYGRRFEVSRDVLDPRPETEALIAEALREPFEEVLDLGTGSGCIVLTLLAERPAASGVGTDLSAAALEVARRNAQALGVEGRCAFTQSDWFADVGARFDLIVSNPPYIAAEEMAGLAPELRHEPRMALTDEADGLSAYRVIAANAGAHLRPGGRLLVEIGWQQGGAVAALFRAAGFAEVAVLPDLDGRDRVVRGRWRDGKNP</sequence>
<dbReference type="EC" id="2.1.1.297" evidence="5"/>
<feature type="binding site" evidence="5">
    <location>
        <position position="139"/>
    </location>
    <ligand>
        <name>S-adenosyl-L-methionine</name>
        <dbReference type="ChEBI" id="CHEBI:59789"/>
    </ligand>
</feature>
<feature type="domain" description="Methyltransferase small" evidence="6">
    <location>
        <begin position="99"/>
        <end position="191"/>
    </location>
</feature>
<dbReference type="InterPro" id="IPR002052">
    <property type="entry name" value="DNA_methylase_N6_adenine_CS"/>
</dbReference>
<dbReference type="NCBIfam" id="TIGR00536">
    <property type="entry name" value="hemK_fam"/>
    <property type="match status" value="1"/>
</dbReference>
<protein>
    <recommendedName>
        <fullName evidence="5">Release factor glutamine methyltransferase</fullName>
        <shortName evidence="5">RF MTase</shortName>
        <ecNumber evidence="5">2.1.1.297</ecNumber>
    </recommendedName>
    <alternativeName>
        <fullName evidence="5">N5-glutamine methyltransferase PrmC</fullName>
    </alternativeName>
    <alternativeName>
        <fullName evidence="5">Protein-(glutamine-N5) MTase PrmC</fullName>
    </alternativeName>
    <alternativeName>
        <fullName evidence="5">Protein-glutamine N-methyltransferase PrmC</fullName>
    </alternativeName>
</protein>
<dbReference type="PANTHER" id="PTHR18895:SF74">
    <property type="entry name" value="MTRF1L RELEASE FACTOR GLUTAMINE METHYLTRANSFERASE"/>
    <property type="match status" value="1"/>
</dbReference>
<dbReference type="GO" id="GO:0003676">
    <property type="term" value="F:nucleic acid binding"/>
    <property type="evidence" value="ECO:0007669"/>
    <property type="project" value="InterPro"/>
</dbReference>
<evidence type="ECO:0000256" key="3">
    <source>
        <dbReference type="ARBA" id="ARBA00022691"/>
    </source>
</evidence>
<evidence type="ECO:0000313" key="9">
    <source>
        <dbReference type="Proteomes" id="UP000564704"/>
    </source>
</evidence>
<dbReference type="PROSITE" id="PS00092">
    <property type="entry name" value="N6_MTASE"/>
    <property type="match status" value="1"/>
</dbReference>
<dbReference type="GO" id="GO:0032259">
    <property type="term" value="P:methylation"/>
    <property type="evidence" value="ECO:0007669"/>
    <property type="project" value="UniProtKB-KW"/>
</dbReference>
<keyword evidence="9" id="KW-1185">Reference proteome</keyword>
<evidence type="ECO:0000256" key="4">
    <source>
        <dbReference type="ARBA" id="ARBA00048391"/>
    </source>
</evidence>
<dbReference type="PANTHER" id="PTHR18895">
    <property type="entry name" value="HEMK METHYLTRANSFERASE"/>
    <property type="match status" value="1"/>
</dbReference>
<evidence type="ECO:0000256" key="1">
    <source>
        <dbReference type="ARBA" id="ARBA00022603"/>
    </source>
</evidence>
<dbReference type="InterPro" id="IPR050320">
    <property type="entry name" value="N5-glutamine_MTase"/>
</dbReference>
<dbReference type="GO" id="GO:0102559">
    <property type="term" value="F:peptide chain release factor N(5)-glutamine methyltransferase activity"/>
    <property type="evidence" value="ECO:0007669"/>
    <property type="project" value="UniProtKB-EC"/>
</dbReference>
<dbReference type="InterPro" id="IPR040758">
    <property type="entry name" value="PrmC_N"/>
</dbReference>
<dbReference type="Proteomes" id="UP000564704">
    <property type="component" value="Unassembled WGS sequence"/>
</dbReference>
<dbReference type="AlphaFoldDB" id="A0A844D277"/>
<evidence type="ECO:0000259" key="6">
    <source>
        <dbReference type="Pfam" id="PF05175"/>
    </source>
</evidence>
<dbReference type="InterPro" id="IPR007848">
    <property type="entry name" value="Small_mtfrase_dom"/>
</dbReference>
<dbReference type="SUPFAM" id="SSF53335">
    <property type="entry name" value="S-adenosyl-L-methionine-dependent methyltransferases"/>
    <property type="match status" value="1"/>
</dbReference>
<keyword evidence="3 5" id="KW-0949">S-adenosyl-L-methionine</keyword>
<gene>
    <name evidence="5 8" type="primary">prmC</name>
    <name evidence="8" type="ORF">FDP25_15770</name>
</gene>
<evidence type="ECO:0000256" key="2">
    <source>
        <dbReference type="ARBA" id="ARBA00022679"/>
    </source>
</evidence>
<dbReference type="InterPro" id="IPR029063">
    <property type="entry name" value="SAM-dependent_MTases_sf"/>
</dbReference>
<dbReference type="Gene3D" id="1.10.8.10">
    <property type="entry name" value="DNA helicase RuvA subunit, C-terminal domain"/>
    <property type="match status" value="1"/>
</dbReference>
<name>A0A844D277_9RHOB</name>
<comment type="function">
    <text evidence="5">Methylates the class 1 translation termination release factors RF1/PrfA and RF2/PrfB on the glutamine residue of the universally conserved GGQ motif.</text>
</comment>
<dbReference type="EMBL" id="SZWE01000002">
    <property type="protein sequence ID" value="MRU16900.1"/>
    <property type="molecule type" value="Genomic_DNA"/>
</dbReference>
<feature type="domain" description="Release factor glutamine methyltransferase N-terminal" evidence="7">
    <location>
        <begin position="5"/>
        <end position="75"/>
    </location>
</feature>
<dbReference type="RefSeq" id="WP_343032089.1">
    <property type="nucleotide sequence ID" value="NZ_SZWE01000002.1"/>
</dbReference>
<feature type="binding site" evidence="5">
    <location>
        <position position="182"/>
    </location>
    <ligand>
        <name>S-adenosyl-L-methionine</name>
        <dbReference type="ChEBI" id="CHEBI:59789"/>
    </ligand>
</feature>
<accession>A0A844D277</accession>
<comment type="catalytic activity">
    <reaction evidence="4 5">
        <text>L-glutaminyl-[peptide chain release factor] + S-adenosyl-L-methionine = N(5)-methyl-L-glutaminyl-[peptide chain release factor] + S-adenosyl-L-homocysteine + H(+)</text>
        <dbReference type="Rhea" id="RHEA:42896"/>
        <dbReference type="Rhea" id="RHEA-COMP:10271"/>
        <dbReference type="Rhea" id="RHEA-COMP:10272"/>
        <dbReference type="ChEBI" id="CHEBI:15378"/>
        <dbReference type="ChEBI" id="CHEBI:30011"/>
        <dbReference type="ChEBI" id="CHEBI:57856"/>
        <dbReference type="ChEBI" id="CHEBI:59789"/>
        <dbReference type="ChEBI" id="CHEBI:61891"/>
        <dbReference type="EC" id="2.1.1.297"/>
    </reaction>
</comment>
<dbReference type="HAMAP" id="MF_02126">
    <property type="entry name" value="RF_methyltr_PrmC"/>
    <property type="match status" value="1"/>
</dbReference>
<feature type="binding site" evidence="5">
    <location>
        <position position="168"/>
    </location>
    <ligand>
        <name>S-adenosyl-L-methionine</name>
        <dbReference type="ChEBI" id="CHEBI:59789"/>
    </ligand>
</feature>
<dbReference type="InterPro" id="IPR019874">
    <property type="entry name" value="RF_methyltr_PrmC"/>
</dbReference>
<organism evidence="8 9">
    <name type="scientific">Roseovarius bejariae</name>
    <dbReference type="NCBI Taxonomy" id="2576383"/>
    <lineage>
        <taxon>Bacteria</taxon>
        <taxon>Pseudomonadati</taxon>
        <taxon>Pseudomonadota</taxon>
        <taxon>Alphaproteobacteria</taxon>
        <taxon>Rhodobacterales</taxon>
        <taxon>Roseobacteraceae</taxon>
        <taxon>Roseovarius</taxon>
    </lineage>
</organism>
<dbReference type="CDD" id="cd02440">
    <property type="entry name" value="AdoMet_MTases"/>
    <property type="match status" value="1"/>
</dbReference>
<proteinExistence type="inferred from homology"/>
<comment type="caution">
    <text evidence="8">The sequence shown here is derived from an EMBL/GenBank/DDBJ whole genome shotgun (WGS) entry which is preliminary data.</text>
</comment>